<dbReference type="Proteomes" id="UP001172083">
    <property type="component" value="Unassembled WGS sequence"/>
</dbReference>
<reference evidence="3" key="1">
    <citation type="submission" date="2023-06" db="EMBL/GenBank/DDBJ databases">
        <title>Genomic of Agaribacillus aureum.</title>
        <authorList>
            <person name="Wang G."/>
        </authorList>
    </citation>
    <scope>NUCLEOTIDE SEQUENCE</scope>
    <source>
        <strain evidence="3">BMA12</strain>
    </source>
</reference>
<comment type="similarity">
    <text evidence="1">Belongs to the bactofilin family.</text>
</comment>
<dbReference type="RefSeq" id="WP_346760826.1">
    <property type="nucleotide sequence ID" value="NZ_JAUJEB010000006.1"/>
</dbReference>
<accession>A0ABT8LGJ7</accession>
<evidence type="ECO:0000313" key="3">
    <source>
        <dbReference type="EMBL" id="MDN5215496.1"/>
    </source>
</evidence>
<evidence type="ECO:0000256" key="2">
    <source>
        <dbReference type="SAM" id="MobiDB-lite"/>
    </source>
</evidence>
<name>A0ABT8LGJ7_9BACT</name>
<organism evidence="3 4">
    <name type="scientific">Agaribacillus aureus</name>
    <dbReference type="NCBI Taxonomy" id="3051825"/>
    <lineage>
        <taxon>Bacteria</taxon>
        <taxon>Pseudomonadati</taxon>
        <taxon>Bacteroidota</taxon>
        <taxon>Cytophagia</taxon>
        <taxon>Cytophagales</taxon>
        <taxon>Splendidivirgaceae</taxon>
        <taxon>Agaribacillus</taxon>
    </lineage>
</organism>
<dbReference type="InterPro" id="IPR007607">
    <property type="entry name" value="BacA/B"/>
</dbReference>
<protein>
    <submittedName>
        <fullName evidence="3">Polymer-forming cytoskeletal protein</fullName>
    </submittedName>
</protein>
<gene>
    <name evidence="3" type="ORF">QQ020_25680</name>
</gene>
<dbReference type="PANTHER" id="PTHR35024:SF4">
    <property type="entry name" value="POLYMER-FORMING CYTOSKELETAL PROTEIN"/>
    <property type="match status" value="1"/>
</dbReference>
<evidence type="ECO:0000256" key="1">
    <source>
        <dbReference type="ARBA" id="ARBA00044755"/>
    </source>
</evidence>
<proteinExistence type="inferred from homology"/>
<keyword evidence="4" id="KW-1185">Reference proteome</keyword>
<dbReference type="PANTHER" id="PTHR35024">
    <property type="entry name" value="HYPOTHETICAL CYTOSOLIC PROTEIN"/>
    <property type="match status" value="1"/>
</dbReference>
<evidence type="ECO:0000313" key="4">
    <source>
        <dbReference type="Proteomes" id="UP001172083"/>
    </source>
</evidence>
<dbReference type="EMBL" id="JAUJEB010000006">
    <property type="protein sequence ID" value="MDN5215496.1"/>
    <property type="molecule type" value="Genomic_DNA"/>
</dbReference>
<feature type="compositionally biased region" description="Basic and acidic residues" evidence="2">
    <location>
        <begin position="138"/>
        <end position="163"/>
    </location>
</feature>
<sequence>MFNNKQEEKFVQEASNVSNTIGKGTTLNGSIETYGNLRIEGKVYGDITAKSKVVIGKSACIEGNILAQNADIEGEVRGKVEISDILILKPTAKIHGDMLTNKLIVESGAQFNGQSKMGQKVREIRIGASENGAAAPPKIDKKEEPKKPEPQKEQPKMAKDLHKPSVASN</sequence>
<feature type="region of interest" description="Disordered" evidence="2">
    <location>
        <begin position="127"/>
        <end position="169"/>
    </location>
</feature>
<dbReference type="Pfam" id="PF04519">
    <property type="entry name" value="Bactofilin"/>
    <property type="match status" value="1"/>
</dbReference>
<comment type="caution">
    <text evidence="3">The sequence shown here is derived from an EMBL/GenBank/DDBJ whole genome shotgun (WGS) entry which is preliminary data.</text>
</comment>